<proteinExistence type="inferred from homology"/>
<gene>
    <name evidence="7" type="ORF">SAMN05216180_0958</name>
</gene>
<dbReference type="RefSeq" id="WP_092752165.1">
    <property type="nucleotide sequence ID" value="NZ_FOCG01000001.1"/>
</dbReference>
<comment type="similarity">
    <text evidence="5">Belongs to the Prp family.</text>
</comment>
<evidence type="ECO:0000256" key="1">
    <source>
        <dbReference type="ARBA" id="ARBA00022517"/>
    </source>
</evidence>
<evidence type="ECO:0000256" key="2">
    <source>
        <dbReference type="ARBA" id="ARBA00022670"/>
    </source>
</evidence>
<dbReference type="Proteomes" id="UP000199158">
    <property type="component" value="Unassembled WGS sequence"/>
</dbReference>
<dbReference type="PANTHER" id="PTHR39178">
    <property type="entry name" value="HYPOTHETICAL RIBOSOME-ASSOCIATED PROTEIN"/>
    <property type="match status" value="1"/>
</dbReference>
<keyword evidence="3" id="KW-0378">Hydrolase</keyword>
<dbReference type="STRING" id="474960.SAMN05216180_0958"/>
<organism evidence="7 8">
    <name type="scientific">Hydrogenoanaerobacterium saccharovorans</name>
    <dbReference type="NCBI Taxonomy" id="474960"/>
    <lineage>
        <taxon>Bacteria</taxon>
        <taxon>Bacillati</taxon>
        <taxon>Bacillota</taxon>
        <taxon>Clostridia</taxon>
        <taxon>Eubacteriales</taxon>
        <taxon>Oscillospiraceae</taxon>
        <taxon>Hydrogenoanaerobacterium</taxon>
    </lineage>
</organism>
<dbReference type="OrthoDB" id="48998at2"/>
<keyword evidence="2" id="KW-0645">Protease</keyword>
<reference evidence="7 8" key="1">
    <citation type="submission" date="2016-10" db="EMBL/GenBank/DDBJ databases">
        <authorList>
            <person name="de Groot N.N."/>
        </authorList>
    </citation>
    <scope>NUCLEOTIDE SEQUENCE [LARGE SCALE GENOMIC DNA]</scope>
    <source>
        <strain evidence="7 8">CGMCC 1.5070</strain>
    </source>
</reference>
<keyword evidence="1" id="KW-0690">Ribosome biogenesis</keyword>
<dbReference type="SUPFAM" id="SSF118010">
    <property type="entry name" value="TM1457-like"/>
    <property type="match status" value="1"/>
</dbReference>
<dbReference type="AlphaFoldDB" id="A0A1H7ZXH2"/>
<keyword evidence="4" id="KW-0788">Thiol protease</keyword>
<dbReference type="EMBL" id="FOCG01000001">
    <property type="protein sequence ID" value="SEM62983.1"/>
    <property type="molecule type" value="Genomic_DNA"/>
</dbReference>
<dbReference type="Pfam" id="PF04327">
    <property type="entry name" value="Peptidase_Prp"/>
    <property type="match status" value="1"/>
</dbReference>
<accession>A0A1H7ZXH2</accession>
<evidence type="ECO:0000313" key="7">
    <source>
        <dbReference type="EMBL" id="SEM62983.1"/>
    </source>
</evidence>
<evidence type="ECO:0000256" key="4">
    <source>
        <dbReference type="ARBA" id="ARBA00022807"/>
    </source>
</evidence>
<evidence type="ECO:0000256" key="3">
    <source>
        <dbReference type="ARBA" id="ARBA00022801"/>
    </source>
</evidence>
<keyword evidence="8" id="KW-1185">Reference proteome</keyword>
<evidence type="ECO:0000256" key="5">
    <source>
        <dbReference type="ARBA" id="ARBA00044503"/>
    </source>
</evidence>
<name>A0A1H7ZXH2_9FIRM</name>
<dbReference type="PANTHER" id="PTHR39178:SF1">
    <property type="entry name" value="RIBOSOMAL-PROCESSING CYSTEINE PROTEASE PRP"/>
    <property type="match status" value="1"/>
</dbReference>
<dbReference type="InterPro" id="IPR007422">
    <property type="entry name" value="Peptidase_Prp"/>
</dbReference>
<dbReference type="InterPro" id="IPR036764">
    <property type="entry name" value="Peptidase_Prp_sf"/>
</dbReference>
<dbReference type="Gene3D" id="3.30.70.1490">
    <property type="entry name" value="Cysteine protease Prp"/>
    <property type="match status" value="1"/>
</dbReference>
<dbReference type="GO" id="GO:0008234">
    <property type="term" value="F:cysteine-type peptidase activity"/>
    <property type="evidence" value="ECO:0007669"/>
    <property type="project" value="UniProtKB-KW"/>
</dbReference>
<dbReference type="GO" id="GO:0042254">
    <property type="term" value="P:ribosome biogenesis"/>
    <property type="evidence" value="ECO:0007669"/>
    <property type="project" value="UniProtKB-KW"/>
</dbReference>
<evidence type="ECO:0000256" key="6">
    <source>
        <dbReference type="ARBA" id="ARBA00044538"/>
    </source>
</evidence>
<evidence type="ECO:0000313" key="8">
    <source>
        <dbReference type="Proteomes" id="UP000199158"/>
    </source>
</evidence>
<protein>
    <recommendedName>
        <fullName evidence="6">Ribosomal processing cysteine protease Prp</fullName>
    </recommendedName>
</protein>
<sequence>MISAEFRFEKGRYTAFAVSGHAMFAEYGQDIVCASVSSALQLTVNGITEILKISADVKVGENEISLKLPQDCNDAAADTLMCAFCLQMQLLAEDYPKNLKLIISEV</sequence>
<dbReference type="CDD" id="cd16332">
    <property type="entry name" value="Prp-like"/>
    <property type="match status" value="1"/>
</dbReference>
<dbReference type="GO" id="GO:0006508">
    <property type="term" value="P:proteolysis"/>
    <property type="evidence" value="ECO:0007669"/>
    <property type="project" value="UniProtKB-KW"/>
</dbReference>